<evidence type="ECO:0000256" key="4">
    <source>
        <dbReference type="SAM" id="MobiDB-lite"/>
    </source>
</evidence>
<dbReference type="SMART" id="SM00487">
    <property type="entry name" value="DEXDc"/>
    <property type="match status" value="1"/>
</dbReference>
<comment type="caution">
    <text evidence="7">The sequence shown here is derived from an EMBL/GenBank/DDBJ whole genome shotgun (WGS) entry which is preliminary data.</text>
</comment>
<feature type="region of interest" description="Disordered" evidence="4">
    <location>
        <begin position="1"/>
        <end position="103"/>
    </location>
</feature>
<feature type="compositionally biased region" description="Low complexity" evidence="4">
    <location>
        <begin position="65"/>
        <end position="75"/>
    </location>
</feature>
<dbReference type="InterPro" id="IPR049730">
    <property type="entry name" value="SNF2/RAD54-like_C"/>
</dbReference>
<dbReference type="InterPro" id="IPR027417">
    <property type="entry name" value="P-loop_NTPase"/>
</dbReference>
<evidence type="ECO:0000313" key="7">
    <source>
        <dbReference type="EMBL" id="KKA27068.1"/>
    </source>
</evidence>
<dbReference type="AlphaFoldDB" id="A0A0F4ZB32"/>
<feature type="domain" description="Helicase C-terminal" evidence="6">
    <location>
        <begin position="803"/>
        <end position="969"/>
    </location>
</feature>
<feature type="region of interest" description="Disordered" evidence="4">
    <location>
        <begin position="177"/>
        <end position="245"/>
    </location>
</feature>
<dbReference type="Gene3D" id="3.40.50.10810">
    <property type="entry name" value="Tandem AAA-ATPase domain"/>
    <property type="match status" value="1"/>
</dbReference>
<protein>
    <recommendedName>
        <fullName evidence="9">Helicase C-terminal domain-containing protein</fullName>
    </recommendedName>
</protein>
<dbReference type="EMBL" id="LAEV01001905">
    <property type="protein sequence ID" value="KKA27068.1"/>
    <property type="molecule type" value="Genomic_DNA"/>
</dbReference>
<reference evidence="7 8" key="1">
    <citation type="submission" date="2015-03" db="EMBL/GenBank/DDBJ databases">
        <authorList>
            <person name="Radwan O."/>
            <person name="Al-Naeli F.A."/>
            <person name="Rendon G.A."/>
            <person name="Fields C."/>
        </authorList>
    </citation>
    <scope>NUCLEOTIDE SEQUENCE [LARGE SCALE GENOMIC DNA]</scope>
    <source>
        <strain evidence="7">CR-DP1</strain>
    </source>
</reference>
<accession>A0A0F4ZB32</accession>
<gene>
    <name evidence="7" type="ORF">TD95_005386</name>
</gene>
<dbReference type="PROSITE" id="PS51194">
    <property type="entry name" value="HELICASE_CTER"/>
    <property type="match status" value="1"/>
</dbReference>
<proteinExistence type="predicted"/>
<evidence type="ECO:0008006" key="9">
    <source>
        <dbReference type="Google" id="ProtNLM"/>
    </source>
</evidence>
<dbReference type="InterPro" id="IPR000330">
    <property type="entry name" value="SNF2_N"/>
</dbReference>
<keyword evidence="1" id="KW-0547">Nucleotide-binding</keyword>
<dbReference type="SUPFAM" id="SSF52540">
    <property type="entry name" value="P-loop containing nucleoside triphosphate hydrolases"/>
    <property type="match status" value="2"/>
</dbReference>
<organism evidence="7 8">
    <name type="scientific">Thielaviopsis punctulata</name>
    <dbReference type="NCBI Taxonomy" id="72032"/>
    <lineage>
        <taxon>Eukaryota</taxon>
        <taxon>Fungi</taxon>
        <taxon>Dikarya</taxon>
        <taxon>Ascomycota</taxon>
        <taxon>Pezizomycotina</taxon>
        <taxon>Sordariomycetes</taxon>
        <taxon>Hypocreomycetidae</taxon>
        <taxon>Microascales</taxon>
        <taxon>Ceratocystidaceae</taxon>
        <taxon>Thielaviopsis</taxon>
    </lineage>
</organism>
<feature type="region of interest" description="Disordered" evidence="4">
    <location>
        <begin position="124"/>
        <end position="162"/>
    </location>
</feature>
<dbReference type="Proteomes" id="UP000033483">
    <property type="component" value="Unassembled WGS sequence"/>
</dbReference>
<dbReference type="PROSITE" id="PS51192">
    <property type="entry name" value="HELICASE_ATP_BIND_1"/>
    <property type="match status" value="1"/>
</dbReference>
<keyword evidence="8" id="KW-1185">Reference proteome</keyword>
<feature type="domain" description="Helicase ATP-binding" evidence="5">
    <location>
        <begin position="436"/>
        <end position="610"/>
    </location>
</feature>
<name>A0A0F4ZB32_9PEZI</name>
<dbReference type="GO" id="GO:0016787">
    <property type="term" value="F:hydrolase activity"/>
    <property type="evidence" value="ECO:0007669"/>
    <property type="project" value="UniProtKB-KW"/>
</dbReference>
<feature type="compositionally biased region" description="Acidic residues" evidence="4">
    <location>
        <begin position="126"/>
        <end position="138"/>
    </location>
</feature>
<keyword evidence="3" id="KW-0067">ATP-binding</keyword>
<evidence type="ECO:0000256" key="2">
    <source>
        <dbReference type="ARBA" id="ARBA00022801"/>
    </source>
</evidence>
<dbReference type="InterPro" id="IPR014001">
    <property type="entry name" value="Helicase_ATP-bd"/>
</dbReference>
<dbReference type="InterPro" id="IPR038718">
    <property type="entry name" value="SNF2-like_sf"/>
</dbReference>
<dbReference type="GO" id="GO:0005524">
    <property type="term" value="F:ATP binding"/>
    <property type="evidence" value="ECO:0007669"/>
    <property type="project" value="InterPro"/>
</dbReference>
<keyword evidence="2" id="KW-0378">Hydrolase</keyword>
<dbReference type="Gene3D" id="3.40.50.300">
    <property type="entry name" value="P-loop containing nucleotide triphosphate hydrolases"/>
    <property type="match status" value="1"/>
</dbReference>
<sequence>MPNPRFTSPEFRDSQEEREEQEQEENESPYVETVPLDLVIPCSSPLQRTQPLADSYPPPAPRSPTPIRSSSPIASMIEVPRSSPLQPARAPPPTKQGTLSMFFKPKPVAAVTTKTNPAKRTFDAIEISDDEDEAEDDRADIRRTQFVASSKDKPVSSAKKLKSLDFARLDISSYEYVAPSPKSSNSPGFKDAPQPPSRVNCPPALQSPEPTPITSSPEKPRPRRRLVRGLRPERSVSPDPVQEPIRLTTPLPVKKKLAPMYNVVSSDDELNDDDAFVGRESSPEIIGKSGNNIVDLLNAIEMSDLVALTGDKEDTLAYLTKQRPFKSIAQIKGISKKKTVRGKSQMVNIGADIVEKVSSFSRAINAVDMIVIESDRRAQLIKHEIECWGVDNVGKKTERSANKTRSGGLWRPGQPVGMNASLPMHDYQVFGVNWMNMLSRKGFGGILADDMGLGKTCQVIGLMCRLAQDYDEGIVDDMPFPNLIVVPPSTLDNWLAEFSKFAPDLVVTKYSGSQETRNLIVDDMLNDEEVHHVVLTSYTQLSSNLDIQNMNRLSIRNAIFDEGQVLKNPTTKQYQRLARLRVHWRLLLSGTPIQNHLMEMISLLSFVDPDLFAAHMEDIQYVFDHKIHSKNLSNTALLYGERVNRARSILEPFILQRLKHQVGQNLPEKTQRIVHCDLPLEQRKLYNKYEELFRNEGEQKGVAKKAGARENDMNNVWIQLKKAALHPQLFRQHFTDSMVHDMAKVLYNKVDHRELDLAESKFELLHNDMRSRSDFDLHLYCSDFPKYLKQYDIEVGSWKNSGKVQRLLEMIDEYRKNGDRALVFSKFSMVIDILSYTLNRDGIPHCQLTGQSAVGDRQAEINRFQKNADIPVFLLTTGAGGTGINLTAANKVIIFDMSSNPQDDKQAENRAHRLGQTRPVEVIHLIARNTVEELIYLTCQKKIELADKVITSGAGTGSAAANDAASELQLKNRVRDMMDQGFTTELDKA</sequence>
<evidence type="ECO:0000313" key="8">
    <source>
        <dbReference type="Proteomes" id="UP000033483"/>
    </source>
</evidence>
<dbReference type="PANTHER" id="PTHR10799">
    <property type="entry name" value="SNF2/RAD54 HELICASE FAMILY"/>
    <property type="match status" value="1"/>
</dbReference>
<dbReference type="SMART" id="SM00490">
    <property type="entry name" value="HELICc"/>
    <property type="match status" value="1"/>
</dbReference>
<dbReference type="InterPro" id="IPR001650">
    <property type="entry name" value="Helicase_C-like"/>
</dbReference>
<evidence type="ECO:0000259" key="6">
    <source>
        <dbReference type="PROSITE" id="PS51194"/>
    </source>
</evidence>
<dbReference type="Pfam" id="PF00271">
    <property type="entry name" value="Helicase_C"/>
    <property type="match status" value="1"/>
</dbReference>
<evidence type="ECO:0000256" key="3">
    <source>
        <dbReference type="ARBA" id="ARBA00022840"/>
    </source>
</evidence>
<dbReference type="OrthoDB" id="5857104at2759"/>
<evidence type="ECO:0000259" key="5">
    <source>
        <dbReference type="PROSITE" id="PS51192"/>
    </source>
</evidence>
<dbReference type="CDD" id="cd18793">
    <property type="entry name" value="SF2_C_SNF"/>
    <property type="match status" value="1"/>
</dbReference>
<evidence type="ECO:0000256" key="1">
    <source>
        <dbReference type="ARBA" id="ARBA00022741"/>
    </source>
</evidence>
<dbReference type="Pfam" id="PF00176">
    <property type="entry name" value="SNF2-rel_dom"/>
    <property type="match status" value="1"/>
</dbReference>
<feature type="compositionally biased region" description="Acidic residues" evidence="4">
    <location>
        <begin position="16"/>
        <end position="27"/>
    </location>
</feature>